<dbReference type="GO" id="GO:0070006">
    <property type="term" value="F:metalloaminopeptidase activity"/>
    <property type="evidence" value="ECO:0007669"/>
    <property type="project" value="InterPro"/>
</dbReference>
<evidence type="ECO:0000256" key="8">
    <source>
        <dbReference type="RuleBase" id="RU000590"/>
    </source>
</evidence>
<organism evidence="10 11">
    <name type="scientific">Mariniplasma anaerobium</name>
    <dbReference type="NCBI Taxonomy" id="2735436"/>
    <lineage>
        <taxon>Bacteria</taxon>
        <taxon>Bacillati</taxon>
        <taxon>Mycoplasmatota</taxon>
        <taxon>Mollicutes</taxon>
        <taxon>Acholeplasmatales</taxon>
        <taxon>Acholeplasmataceae</taxon>
        <taxon>Mariniplasma</taxon>
    </lineage>
</organism>
<dbReference type="GO" id="GO:0006508">
    <property type="term" value="P:proteolysis"/>
    <property type="evidence" value="ECO:0007669"/>
    <property type="project" value="TreeGrafter"/>
</dbReference>
<dbReference type="SUPFAM" id="SSF55920">
    <property type="entry name" value="Creatinase/aminopeptidase"/>
    <property type="match status" value="1"/>
</dbReference>
<dbReference type="GO" id="GO:0030145">
    <property type="term" value="F:manganese ion binding"/>
    <property type="evidence" value="ECO:0007669"/>
    <property type="project" value="InterPro"/>
</dbReference>
<comment type="catalytic activity">
    <reaction evidence="1">
        <text>Release of any N-terminal amino acid, including proline, that is linked to proline, even from a dipeptide or tripeptide.</text>
        <dbReference type="EC" id="3.4.11.9"/>
    </reaction>
</comment>
<dbReference type="CDD" id="cd01087">
    <property type="entry name" value="Prolidase"/>
    <property type="match status" value="1"/>
</dbReference>
<dbReference type="Pfam" id="PF05195">
    <property type="entry name" value="AMP_N"/>
    <property type="match status" value="1"/>
</dbReference>
<sequence length="417" mass="47548">MYKKRRDAYLNNINDQSISLFFSGVSPQKSNDQHYHFSVNRNFYYLTGINQQNVVLMTLKGNNEAHSYLFIETIDPVKALWDGAGLSFEEASKVSGIDLTHVKDILTLKSFLNGLVSTNRRAAYGFIESLYLDLERQSENSAATQAGQFSSYVQTTYPYLNIKTNQLVLAELRTVKDEQEIELVNKAVDITYKGLNRIMDTLKPGVYEYEIQAEYNYVLNKHRTDTSFDTIAASGQNATVLHYVENDSKILDNTLVLFDLGVDYEFYCSDVTRTFPANGKFTKRQKEVYEVVLEANKKTIEWLKPGITMKEFNDYGKNILIQGAKRIGLIKEDAEISKYYYHSLGHYLGLDVHDVGNYSKEIPVGALITVEPGLYIAEEGIGIRIEDDIYVTKDGSINLTKKIIKEVKDIETYMNKN</sequence>
<dbReference type="PANTHER" id="PTHR43226">
    <property type="entry name" value="XAA-PRO AMINOPEPTIDASE 3"/>
    <property type="match status" value="1"/>
</dbReference>
<accession>A0A7U9TIX0</accession>
<dbReference type="RefSeq" id="WP_176240088.1">
    <property type="nucleotide sequence ID" value="NZ_AP024412.1"/>
</dbReference>
<dbReference type="InterPro" id="IPR029149">
    <property type="entry name" value="Creatin/AminoP/Spt16_N"/>
</dbReference>
<dbReference type="GO" id="GO:0005829">
    <property type="term" value="C:cytosol"/>
    <property type="evidence" value="ECO:0007669"/>
    <property type="project" value="TreeGrafter"/>
</dbReference>
<keyword evidence="11" id="KW-1185">Reference proteome</keyword>
<dbReference type="KEGG" id="manr:MPAN_009290"/>
<name>A0A7U9TIX0_9MOLU</name>
<dbReference type="InterPro" id="IPR001131">
    <property type="entry name" value="Peptidase_M24B_aminopep-P_CS"/>
</dbReference>
<dbReference type="EMBL" id="AP024412">
    <property type="protein sequence ID" value="BCR36036.1"/>
    <property type="molecule type" value="Genomic_DNA"/>
</dbReference>
<dbReference type="InterPro" id="IPR052433">
    <property type="entry name" value="X-Pro_dipept-like"/>
</dbReference>
<dbReference type="EC" id="3.4.11.9" evidence="4"/>
<keyword evidence="10" id="KW-0645">Protease</keyword>
<keyword evidence="7" id="KW-0464">Manganese</keyword>
<evidence type="ECO:0000256" key="4">
    <source>
        <dbReference type="ARBA" id="ARBA00012574"/>
    </source>
</evidence>
<evidence type="ECO:0000256" key="6">
    <source>
        <dbReference type="ARBA" id="ARBA00022801"/>
    </source>
</evidence>
<dbReference type="PROSITE" id="PS00491">
    <property type="entry name" value="PROLINE_PEPTIDASE"/>
    <property type="match status" value="1"/>
</dbReference>
<evidence type="ECO:0000259" key="9">
    <source>
        <dbReference type="SMART" id="SM01011"/>
    </source>
</evidence>
<dbReference type="AlphaFoldDB" id="A0A7U9TIX0"/>
<dbReference type="Proteomes" id="UP000620133">
    <property type="component" value="Chromosome"/>
</dbReference>
<dbReference type="SUPFAM" id="SSF53092">
    <property type="entry name" value="Creatinase/prolidase N-terminal domain"/>
    <property type="match status" value="1"/>
</dbReference>
<proteinExistence type="inferred from homology"/>
<comment type="cofactor">
    <cofactor evidence="2">
        <name>Mn(2+)</name>
        <dbReference type="ChEBI" id="CHEBI:29035"/>
    </cofactor>
</comment>
<evidence type="ECO:0000256" key="3">
    <source>
        <dbReference type="ARBA" id="ARBA00008766"/>
    </source>
</evidence>
<dbReference type="InterPro" id="IPR007865">
    <property type="entry name" value="Aminopep_P_N"/>
</dbReference>
<protein>
    <recommendedName>
        <fullName evidence="4">Xaa-Pro aminopeptidase</fullName>
        <ecNumber evidence="4">3.4.11.9</ecNumber>
    </recommendedName>
</protein>
<evidence type="ECO:0000313" key="10">
    <source>
        <dbReference type="EMBL" id="BCR36036.1"/>
    </source>
</evidence>
<feature type="domain" description="Aminopeptidase P N-terminal" evidence="9">
    <location>
        <begin position="1"/>
        <end position="133"/>
    </location>
</feature>
<dbReference type="InterPro" id="IPR036005">
    <property type="entry name" value="Creatinase/aminopeptidase-like"/>
</dbReference>
<evidence type="ECO:0000256" key="7">
    <source>
        <dbReference type="ARBA" id="ARBA00023211"/>
    </source>
</evidence>
<dbReference type="SMART" id="SM01011">
    <property type="entry name" value="AMP_N"/>
    <property type="match status" value="1"/>
</dbReference>
<gene>
    <name evidence="10" type="primary">pepP</name>
    <name evidence="10" type="ORF">MPAN_009290</name>
</gene>
<evidence type="ECO:0000256" key="2">
    <source>
        <dbReference type="ARBA" id="ARBA00001936"/>
    </source>
</evidence>
<keyword evidence="6" id="KW-0378">Hydrolase</keyword>
<dbReference type="Pfam" id="PF00557">
    <property type="entry name" value="Peptidase_M24"/>
    <property type="match status" value="1"/>
</dbReference>
<dbReference type="InterPro" id="IPR000994">
    <property type="entry name" value="Pept_M24"/>
</dbReference>
<evidence type="ECO:0000313" key="11">
    <source>
        <dbReference type="Proteomes" id="UP000620133"/>
    </source>
</evidence>
<evidence type="ECO:0000256" key="1">
    <source>
        <dbReference type="ARBA" id="ARBA00001424"/>
    </source>
</evidence>
<comment type="similarity">
    <text evidence="3 8">Belongs to the peptidase M24B family.</text>
</comment>
<keyword evidence="10" id="KW-0031">Aminopeptidase</keyword>
<dbReference type="Gene3D" id="3.40.350.10">
    <property type="entry name" value="Creatinase/prolidase N-terminal domain"/>
    <property type="match status" value="1"/>
</dbReference>
<reference evidence="10" key="1">
    <citation type="submission" date="2021-01" db="EMBL/GenBank/DDBJ databases">
        <title>Draft genome sequence of Acholeplasmataceae bacterium strain Mahy22.</title>
        <authorList>
            <person name="Watanabe M."/>
            <person name="Kojima H."/>
            <person name="Fukui M."/>
        </authorList>
    </citation>
    <scope>NUCLEOTIDE SEQUENCE</scope>
    <source>
        <strain evidence="10">Mahy22</strain>
    </source>
</reference>
<keyword evidence="5 8" id="KW-0479">Metal-binding</keyword>
<dbReference type="PANTHER" id="PTHR43226:SF4">
    <property type="entry name" value="XAA-PRO AMINOPEPTIDASE 3"/>
    <property type="match status" value="1"/>
</dbReference>
<evidence type="ECO:0000256" key="5">
    <source>
        <dbReference type="ARBA" id="ARBA00022723"/>
    </source>
</evidence>
<dbReference type="Gene3D" id="3.90.230.10">
    <property type="entry name" value="Creatinase/methionine aminopeptidase superfamily"/>
    <property type="match status" value="1"/>
</dbReference>